<keyword evidence="14" id="KW-1185">Reference proteome</keyword>
<feature type="binding site" evidence="10">
    <location>
        <position position="246"/>
    </location>
    <ligand>
        <name>glycerol</name>
        <dbReference type="ChEBI" id="CHEBI:17754"/>
    </ligand>
</feature>
<dbReference type="GO" id="GO:0016614">
    <property type="term" value="F:oxidoreductase activity, acting on CH-OH group of donors"/>
    <property type="evidence" value="ECO:0007669"/>
    <property type="project" value="InterPro"/>
</dbReference>
<dbReference type="InterPro" id="IPR016205">
    <property type="entry name" value="Glycerol_DH"/>
</dbReference>
<dbReference type="Gene3D" id="3.40.50.1970">
    <property type="match status" value="1"/>
</dbReference>
<dbReference type="SUPFAM" id="SSF56796">
    <property type="entry name" value="Dehydroquinate synthase-like"/>
    <property type="match status" value="1"/>
</dbReference>
<keyword evidence="9" id="KW-1208">Phospholipid metabolism</keyword>
<feature type="binding site" evidence="12">
    <location>
        <position position="127"/>
    </location>
    <ligand>
        <name>NAD(+)</name>
        <dbReference type="ChEBI" id="CHEBI:57540"/>
    </ligand>
</feature>
<dbReference type="EMBL" id="CP006585">
    <property type="protein sequence ID" value="AGW12911.1"/>
    <property type="molecule type" value="Genomic_DNA"/>
</dbReference>
<keyword evidence="7" id="KW-0443">Lipid metabolism</keyword>
<evidence type="ECO:0000256" key="7">
    <source>
        <dbReference type="ARBA" id="ARBA00023098"/>
    </source>
</evidence>
<evidence type="ECO:0000256" key="6">
    <source>
        <dbReference type="ARBA" id="ARBA00023027"/>
    </source>
</evidence>
<dbReference type="Gene3D" id="1.20.1090.10">
    <property type="entry name" value="Dehydroquinate synthase-like - alpha domain"/>
    <property type="match status" value="1"/>
</dbReference>
<evidence type="ECO:0000256" key="5">
    <source>
        <dbReference type="ARBA" id="ARBA00023002"/>
    </source>
</evidence>
<dbReference type="eggNOG" id="COG0371">
    <property type="taxonomic scope" value="Bacteria"/>
</dbReference>
<keyword evidence="2" id="KW-0444">Lipid biosynthesis</keyword>
<dbReference type="RefSeq" id="WP_021759647.1">
    <property type="nucleotide sequence ID" value="NC_022444.1"/>
</dbReference>
<feature type="binding site" evidence="12">
    <location>
        <begin position="96"/>
        <end position="100"/>
    </location>
    <ligand>
        <name>NAD(+)</name>
        <dbReference type="ChEBI" id="CHEBI:57540"/>
    </ligand>
</feature>
<name>T2G9V4_MEGG1</name>
<dbReference type="KEGG" id="dgg:DGI_1035"/>
<evidence type="ECO:0000256" key="10">
    <source>
        <dbReference type="PIRSR" id="PIRSR000112-1"/>
    </source>
</evidence>
<evidence type="ECO:0000256" key="9">
    <source>
        <dbReference type="ARBA" id="ARBA00023264"/>
    </source>
</evidence>
<dbReference type="InterPro" id="IPR032837">
    <property type="entry name" value="G1PDH"/>
</dbReference>
<keyword evidence="5" id="KW-0560">Oxidoreductase</keyword>
<dbReference type="HOGENOM" id="CLU_038362_0_1_7"/>
<sequence length="355" mass="38321">MNRATLISVPGLVRIKPGALQRLGLYLQRGGHGRVLVLASQGLPAAVLQAVETSLEAEQVEIAGWVEVQDNSFEDAAHHFAHLPPKVAAIVGVGGGKALDMAKYLAFLARLPYYAVPTSLSNDGFCSPQASLTMAGRRRSLAAALPQGVVIDVDVCLAAPRLFWLSGVGDLASKLTAVFDWKLAFHNVREPVDDLAALLSDATVHQFLGRPLFDTQGMTLLGTALMLNGIAMEICGSSRPASGSEHLVSHALDAISTRPRLHGLQVGLATYLMSRLQAPLARSTEVPEILEQLFRETGFWDAIRADPFNRDEWLEALRMAPNMKEGFFTVLSMPGSFEQLARILQEETVLAGCFA</sequence>
<keyword evidence="1" id="KW-0963">Cytoplasm</keyword>
<reference evidence="14" key="2">
    <citation type="submission" date="2013-07" db="EMBL/GenBank/DDBJ databases">
        <authorList>
            <person name="Morais-Silva F.O."/>
            <person name="Rezende A.M."/>
            <person name="Pimentel C."/>
            <person name="Resende D.M."/>
            <person name="Santos C.I."/>
            <person name="Clemente C."/>
            <person name="de Oliveira L.M."/>
            <person name="da Silva S.M."/>
            <person name="Costa D.A."/>
            <person name="Varela-Raposo A."/>
            <person name="Horacio E.C.A."/>
            <person name="Matos M."/>
            <person name="Flores O."/>
            <person name="Ruiz J.C."/>
            <person name="Rodrigues-Pousada C."/>
        </authorList>
    </citation>
    <scope>NUCLEOTIDE SEQUENCE [LARGE SCALE GENOMIC DNA]</scope>
    <source>
        <strain evidence="14">ATCC 19364 / DSM 1382 / NCIMB 9332 / VKM B-1759</strain>
    </source>
</reference>
<dbReference type="GO" id="GO:0046872">
    <property type="term" value="F:metal ion binding"/>
    <property type="evidence" value="ECO:0007669"/>
    <property type="project" value="UniProtKB-KW"/>
</dbReference>
<gene>
    <name evidence="13" type="ORF">DGI_1035</name>
</gene>
<dbReference type="OrthoDB" id="8842430at2"/>
<feature type="binding site" evidence="11">
    <location>
        <position position="123"/>
    </location>
    <ligand>
        <name>glycerol</name>
        <dbReference type="ChEBI" id="CHEBI:17754"/>
    </ligand>
</feature>
<accession>T2G9V4</accession>
<evidence type="ECO:0000256" key="4">
    <source>
        <dbReference type="ARBA" id="ARBA00022857"/>
    </source>
</evidence>
<evidence type="ECO:0000313" key="14">
    <source>
        <dbReference type="Proteomes" id="UP000016587"/>
    </source>
</evidence>
<dbReference type="PATRIC" id="fig|1121448.10.peg.1037"/>
<keyword evidence="8" id="KW-0594">Phospholipid biosynthesis</keyword>
<feature type="binding site" evidence="12">
    <location>
        <begin position="118"/>
        <end position="121"/>
    </location>
    <ligand>
        <name>NAD(+)</name>
        <dbReference type="ChEBI" id="CHEBI:57540"/>
    </ligand>
</feature>
<keyword evidence="10" id="KW-0862">Zinc</keyword>
<dbReference type="PIRSF" id="PIRSF000112">
    <property type="entry name" value="Glycerol_dehydrogenase"/>
    <property type="match status" value="1"/>
</dbReference>
<dbReference type="STRING" id="1121448.DGI_1035"/>
<dbReference type="Pfam" id="PF13685">
    <property type="entry name" value="Fe-ADH_2"/>
    <property type="match status" value="1"/>
</dbReference>
<proteinExistence type="predicted"/>
<evidence type="ECO:0000256" key="12">
    <source>
        <dbReference type="PIRSR" id="PIRSR000112-3"/>
    </source>
</evidence>
<reference evidence="13 14" key="1">
    <citation type="journal article" date="2013" name="J. Bacteriol.">
        <title>Roles of HynAB and Ech, the only two hydrogenases found in the model sulfate reducer Desulfovibrio gigas.</title>
        <authorList>
            <person name="Morais-Silva F.O."/>
            <person name="Santos C.I."/>
            <person name="Rodrigues R."/>
            <person name="Pereira I.A."/>
            <person name="Rodrigues-Pousada C."/>
        </authorList>
    </citation>
    <scope>NUCLEOTIDE SEQUENCE [LARGE SCALE GENOMIC DNA]</scope>
    <source>
        <strain evidence="14">ATCC 19364 / DSM 1382 / NCIMB 9332 / VKM B-1759</strain>
    </source>
</reference>
<evidence type="ECO:0000256" key="2">
    <source>
        <dbReference type="ARBA" id="ARBA00022516"/>
    </source>
</evidence>
<dbReference type="PANTHER" id="PTHR43616:SF5">
    <property type="entry name" value="GLYCEROL DEHYDROGENASE 1"/>
    <property type="match status" value="1"/>
</dbReference>
<evidence type="ECO:0000256" key="8">
    <source>
        <dbReference type="ARBA" id="ARBA00023209"/>
    </source>
</evidence>
<dbReference type="GO" id="GO:0008654">
    <property type="term" value="P:phospholipid biosynthetic process"/>
    <property type="evidence" value="ECO:0007669"/>
    <property type="project" value="UniProtKB-KW"/>
</dbReference>
<dbReference type="AlphaFoldDB" id="T2G9V4"/>
<evidence type="ECO:0000256" key="11">
    <source>
        <dbReference type="PIRSR" id="PIRSR000112-2"/>
    </source>
</evidence>
<dbReference type="Proteomes" id="UP000016587">
    <property type="component" value="Chromosome"/>
</dbReference>
<protein>
    <submittedName>
        <fullName evidence="13">Putative glycerol-1-phosphate dehydrogenase (NAD(P)(+))</fullName>
    </submittedName>
</protein>
<keyword evidence="4" id="KW-0521">NADP</keyword>
<organism evidence="13 14">
    <name type="scientific">Megalodesulfovibrio gigas (strain ATCC 19364 / DSM 1382 / NCIMB 9332 / VKM B-1759)</name>
    <name type="common">Desulfovibrio gigas</name>
    <dbReference type="NCBI Taxonomy" id="1121448"/>
    <lineage>
        <taxon>Bacteria</taxon>
        <taxon>Pseudomonadati</taxon>
        <taxon>Thermodesulfobacteriota</taxon>
        <taxon>Desulfovibrionia</taxon>
        <taxon>Desulfovibrionales</taxon>
        <taxon>Desulfovibrionaceae</taxon>
        <taxon>Megalodesulfovibrio</taxon>
    </lineage>
</organism>
<dbReference type="CDD" id="cd08174">
    <property type="entry name" value="G1PDH-like"/>
    <property type="match status" value="1"/>
</dbReference>
<keyword evidence="6 12" id="KW-0520">NAD</keyword>
<feature type="binding site" evidence="10">
    <location>
        <position position="262"/>
    </location>
    <ligand>
        <name>glycerol</name>
        <dbReference type="ChEBI" id="CHEBI:17754"/>
    </ligand>
</feature>
<keyword evidence="3 10" id="KW-0479">Metal-binding</keyword>
<evidence type="ECO:0000256" key="1">
    <source>
        <dbReference type="ARBA" id="ARBA00022490"/>
    </source>
</evidence>
<evidence type="ECO:0000313" key="13">
    <source>
        <dbReference type="EMBL" id="AGW12911.1"/>
    </source>
</evidence>
<comment type="cofactor">
    <cofactor evidence="10">
        <name>Zn(2+)</name>
        <dbReference type="ChEBI" id="CHEBI:29105"/>
    </cofactor>
    <text evidence="10">Binds 1 zinc ion per subunit.</text>
</comment>
<evidence type="ECO:0000256" key="3">
    <source>
        <dbReference type="ARBA" id="ARBA00022723"/>
    </source>
</evidence>
<feature type="binding site" evidence="10">
    <location>
        <position position="170"/>
    </location>
    <ligand>
        <name>glycerol</name>
        <dbReference type="ChEBI" id="CHEBI:17754"/>
    </ligand>
</feature>
<dbReference type="PANTHER" id="PTHR43616">
    <property type="entry name" value="GLYCEROL DEHYDROGENASE"/>
    <property type="match status" value="1"/>
</dbReference>